<keyword evidence="3" id="KW-1185">Reference proteome</keyword>
<feature type="compositionally biased region" description="Polar residues" evidence="1">
    <location>
        <begin position="12"/>
        <end position="34"/>
    </location>
</feature>
<dbReference type="Proteomes" id="UP000789901">
    <property type="component" value="Unassembled WGS sequence"/>
</dbReference>
<feature type="region of interest" description="Disordered" evidence="1">
    <location>
        <begin position="1"/>
        <end position="44"/>
    </location>
</feature>
<proteinExistence type="predicted"/>
<feature type="compositionally biased region" description="Acidic residues" evidence="1">
    <location>
        <begin position="35"/>
        <end position="44"/>
    </location>
</feature>
<feature type="compositionally biased region" description="Basic residues" evidence="1">
    <location>
        <begin position="1"/>
        <end position="10"/>
    </location>
</feature>
<reference evidence="2 3" key="1">
    <citation type="submission" date="2021-06" db="EMBL/GenBank/DDBJ databases">
        <authorList>
            <person name="Kallberg Y."/>
            <person name="Tangrot J."/>
            <person name="Rosling A."/>
        </authorList>
    </citation>
    <scope>NUCLEOTIDE SEQUENCE [LARGE SCALE GENOMIC DNA]</scope>
    <source>
        <strain evidence="2 3">120-4 pot B 10/14</strain>
    </source>
</reference>
<dbReference type="EMBL" id="CAJVQB010001155">
    <property type="protein sequence ID" value="CAG8523199.1"/>
    <property type="molecule type" value="Genomic_DNA"/>
</dbReference>
<protein>
    <submittedName>
        <fullName evidence="2">30222_t:CDS:1</fullName>
    </submittedName>
</protein>
<sequence length="44" mass="5145">MDEAAKRKHWSTPITLLKQKSTKSNEVIKVNQNQEDQEEEYATP</sequence>
<evidence type="ECO:0000313" key="3">
    <source>
        <dbReference type="Proteomes" id="UP000789901"/>
    </source>
</evidence>
<comment type="caution">
    <text evidence="2">The sequence shown here is derived from an EMBL/GenBank/DDBJ whole genome shotgun (WGS) entry which is preliminary data.</text>
</comment>
<organism evidence="2 3">
    <name type="scientific">Gigaspora margarita</name>
    <dbReference type="NCBI Taxonomy" id="4874"/>
    <lineage>
        <taxon>Eukaryota</taxon>
        <taxon>Fungi</taxon>
        <taxon>Fungi incertae sedis</taxon>
        <taxon>Mucoromycota</taxon>
        <taxon>Glomeromycotina</taxon>
        <taxon>Glomeromycetes</taxon>
        <taxon>Diversisporales</taxon>
        <taxon>Gigasporaceae</taxon>
        <taxon>Gigaspora</taxon>
    </lineage>
</organism>
<accession>A0ABM8W4J9</accession>
<evidence type="ECO:0000313" key="2">
    <source>
        <dbReference type="EMBL" id="CAG8523199.1"/>
    </source>
</evidence>
<evidence type="ECO:0000256" key="1">
    <source>
        <dbReference type="SAM" id="MobiDB-lite"/>
    </source>
</evidence>
<name>A0ABM8W4J9_GIGMA</name>
<gene>
    <name evidence="2" type="ORF">GMARGA_LOCUS3261</name>
</gene>